<gene>
    <name evidence="7" type="ORF">Rain11_2178</name>
</gene>
<dbReference type="PRINTS" id="PR00834">
    <property type="entry name" value="PROTEASES2C"/>
</dbReference>
<keyword evidence="5" id="KW-0472">Membrane</keyword>
<reference evidence="7 8" key="1">
    <citation type="submission" date="2017-06" db="EMBL/GenBank/DDBJ databases">
        <title>Raineya orbicola gen. nov., sp. nov. a slightly thermophilic bacterium of the phylum Bacteroidetes and the description of Raineyaceae fam. nov.</title>
        <authorList>
            <person name="Albuquerque L."/>
            <person name="Polonia A.R.M."/>
            <person name="Barroso C."/>
            <person name="Froufe H.J.C."/>
            <person name="Lage O."/>
            <person name="Lobo-Da-Cunha A."/>
            <person name="Egas C."/>
            <person name="Da Costa M.S."/>
        </authorList>
    </citation>
    <scope>NUCLEOTIDE SEQUENCE [LARGE SCALE GENOMIC DNA]</scope>
    <source>
        <strain evidence="7 8">SPSPC-11</strain>
    </source>
</reference>
<dbReference type="PANTHER" id="PTHR22939">
    <property type="entry name" value="SERINE PROTEASE FAMILY S1C HTRA-RELATED"/>
    <property type="match status" value="1"/>
</dbReference>
<dbReference type="Proteomes" id="UP000233387">
    <property type="component" value="Unassembled WGS sequence"/>
</dbReference>
<dbReference type="Gene3D" id="2.40.10.120">
    <property type="match status" value="1"/>
</dbReference>
<dbReference type="GO" id="GO:0004252">
    <property type="term" value="F:serine-type endopeptidase activity"/>
    <property type="evidence" value="ECO:0007669"/>
    <property type="project" value="InterPro"/>
</dbReference>
<keyword evidence="5" id="KW-1133">Transmembrane helix</keyword>
<dbReference type="Pfam" id="PF13180">
    <property type="entry name" value="PDZ_2"/>
    <property type="match status" value="1"/>
</dbReference>
<dbReference type="InterPro" id="IPR001478">
    <property type="entry name" value="PDZ"/>
</dbReference>
<dbReference type="InterPro" id="IPR001940">
    <property type="entry name" value="Peptidase_S1C"/>
</dbReference>
<evidence type="ECO:0000256" key="3">
    <source>
        <dbReference type="ARBA" id="ARBA00022801"/>
    </source>
</evidence>
<evidence type="ECO:0000256" key="1">
    <source>
        <dbReference type="ARBA" id="ARBA00010541"/>
    </source>
</evidence>
<comment type="similarity">
    <text evidence="1">Belongs to the peptidase S1C family.</text>
</comment>
<keyword evidence="5" id="KW-0812">Transmembrane</keyword>
<evidence type="ECO:0000256" key="2">
    <source>
        <dbReference type="ARBA" id="ARBA00022670"/>
    </source>
</evidence>
<keyword evidence="3" id="KW-0378">Hydrolase</keyword>
<keyword evidence="2" id="KW-0645">Protease</keyword>
<keyword evidence="4" id="KW-0720">Serine protease</keyword>
<feature type="transmembrane region" description="Helical" evidence="5">
    <location>
        <begin position="7"/>
        <end position="30"/>
    </location>
</feature>
<protein>
    <submittedName>
        <fullName evidence="7">Trypsin-like peptidase domain</fullName>
    </submittedName>
</protein>
<evidence type="ECO:0000313" key="8">
    <source>
        <dbReference type="Proteomes" id="UP000233387"/>
    </source>
</evidence>
<dbReference type="SMART" id="SM00228">
    <property type="entry name" value="PDZ"/>
    <property type="match status" value="1"/>
</dbReference>
<evidence type="ECO:0000256" key="4">
    <source>
        <dbReference type="ARBA" id="ARBA00022825"/>
    </source>
</evidence>
<evidence type="ECO:0000313" key="7">
    <source>
        <dbReference type="EMBL" id="PKQ67073.1"/>
    </source>
</evidence>
<dbReference type="AlphaFoldDB" id="A0A2N3IA00"/>
<dbReference type="InterPro" id="IPR009003">
    <property type="entry name" value="Peptidase_S1_PA"/>
</dbReference>
<sequence>MITYRKFWIAVLLSGVLGGTLVLLGLRWFLGSNFIPITKIAYRFKDTALAIPEGMNFIYSSEMAIPAVVHIRTAFTKRQTSRYHENDAVDEMFRQFHGRGWSPRSSSGSGVIISEDGYIVTNNHVVENNDLIEVTLHDKRSYEARVIGTDPSTDLALLKIDEEHLPALPFANSDKVRIGEWVLAVGNPFELNSTVTAGIISAKARNINLIQDKDNLQVESFLQTDASVNPGNSGGALVNLRGELIGINTAIASETGVFQGYSFAIPANLVKKVADDLRQYGQVQRALMGVEISDVNAELAKSKKLPNVDGVYVNGVTANGGAWEAGITKGDVILEIENIKVNSKSELQGIIASKRPGDKVSVLFRRNTEEKKVVVTLKNPKGNLEITRKTSNESIQIMGAEIANVSETEKETLNIKNGAKILRIGKGKLADAGVQKGFVITHISQSGKRIAVSSAAHVLAIVQQADKTGDGLYFEGIYENGDKAYYPIGW</sequence>
<evidence type="ECO:0000256" key="5">
    <source>
        <dbReference type="SAM" id="Phobius"/>
    </source>
</evidence>
<dbReference type="GO" id="GO:0006508">
    <property type="term" value="P:proteolysis"/>
    <property type="evidence" value="ECO:0007669"/>
    <property type="project" value="UniProtKB-KW"/>
</dbReference>
<keyword evidence="8" id="KW-1185">Reference proteome</keyword>
<organism evidence="7 8">
    <name type="scientific">Raineya orbicola</name>
    <dbReference type="NCBI Taxonomy" id="2016530"/>
    <lineage>
        <taxon>Bacteria</taxon>
        <taxon>Pseudomonadati</taxon>
        <taxon>Bacteroidota</taxon>
        <taxon>Cytophagia</taxon>
        <taxon>Cytophagales</taxon>
        <taxon>Raineyaceae</taxon>
        <taxon>Raineya</taxon>
    </lineage>
</organism>
<dbReference type="PANTHER" id="PTHR22939:SF129">
    <property type="entry name" value="SERINE PROTEASE HTRA2, MITOCHONDRIAL"/>
    <property type="match status" value="1"/>
</dbReference>
<dbReference type="Gene3D" id="2.30.42.10">
    <property type="match status" value="1"/>
</dbReference>
<proteinExistence type="inferred from homology"/>
<dbReference type="SUPFAM" id="SSF50156">
    <property type="entry name" value="PDZ domain-like"/>
    <property type="match status" value="1"/>
</dbReference>
<comment type="caution">
    <text evidence="7">The sequence shown here is derived from an EMBL/GenBank/DDBJ whole genome shotgun (WGS) entry which is preliminary data.</text>
</comment>
<dbReference type="Pfam" id="PF13365">
    <property type="entry name" value="Trypsin_2"/>
    <property type="match status" value="1"/>
</dbReference>
<evidence type="ECO:0000259" key="6">
    <source>
        <dbReference type="PROSITE" id="PS50106"/>
    </source>
</evidence>
<dbReference type="InterPro" id="IPR036034">
    <property type="entry name" value="PDZ_sf"/>
</dbReference>
<dbReference type="FunFam" id="2.40.10.10:FF:000001">
    <property type="entry name" value="Periplasmic serine protease DegS"/>
    <property type="match status" value="1"/>
</dbReference>
<name>A0A2N3IA00_9BACT</name>
<dbReference type="EMBL" id="NKXO01000038">
    <property type="protein sequence ID" value="PKQ67073.1"/>
    <property type="molecule type" value="Genomic_DNA"/>
</dbReference>
<feature type="domain" description="PDZ" evidence="6">
    <location>
        <begin position="288"/>
        <end position="368"/>
    </location>
</feature>
<dbReference type="PROSITE" id="PS50106">
    <property type="entry name" value="PDZ"/>
    <property type="match status" value="1"/>
</dbReference>
<accession>A0A2N3IA00</accession>
<dbReference type="SUPFAM" id="SSF50494">
    <property type="entry name" value="Trypsin-like serine proteases"/>
    <property type="match status" value="1"/>
</dbReference>